<dbReference type="Proteomes" id="UP001519289">
    <property type="component" value="Unassembled WGS sequence"/>
</dbReference>
<evidence type="ECO:0000313" key="1">
    <source>
        <dbReference type="EMBL" id="MBP2016681.1"/>
    </source>
</evidence>
<proteinExistence type="predicted"/>
<accession>A0ABS4JP87</accession>
<sequence>MSGEFLQRLLQRLRQEPAVLDVRVAGEPAGSGEADRVDLHVSAGPGLAPGLPAWTRTLPGCVYSGSEPHGWTLISGDGVEWRLHLQPAGAASGLADGRLHPAGDSPSSGWSEEDLPALAGDFWRDLYRAARAIRQARPLTAHRWLFACGGRLIDLYRAALAPGSAGRGWEGAEEVPGLLSALERVRSALGAPLDVRDQRRAAHRLATAFEALVLPLCERLGVAYPMDLRNLAFAQLDAAAGGEAQPGNSDPQA</sequence>
<organism evidence="1 2">
    <name type="scientific">Symbiobacterium terraclitae</name>
    <dbReference type="NCBI Taxonomy" id="557451"/>
    <lineage>
        <taxon>Bacteria</taxon>
        <taxon>Bacillati</taxon>
        <taxon>Bacillota</taxon>
        <taxon>Clostridia</taxon>
        <taxon>Eubacteriales</taxon>
        <taxon>Symbiobacteriaceae</taxon>
        <taxon>Symbiobacterium</taxon>
    </lineage>
</organism>
<protein>
    <submittedName>
        <fullName evidence="1">Uncharacterized protein</fullName>
    </submittedName>
</protein>
<reference evidence="1 2" key="1">
    <citation type="submission" date="2021-03" db="EMBL/GenBank/DDBJ databases">
        <title>Genomic Encyclopedia of Type Strains, Phase IV (KMG-IV): sequencing the most valuable type-strain genomes for metagenomic binning, comparative biology and taxonomic classification.</title>
        <authorList>
            <person name="Goeker M."/>
        </authorList>
    </citation>
    <scope>NUCLEOTIDE SEQUENCE [LARGE SCALE GENOMIC DNA]</scope>
    <source>
        <strain evidence="1 2">DSM 27138</strain>
    </source>
</reference>
<name>A0ABS4JP87_9FIRM</name>
<evidence type="ECO:0000313" key="2">
    <source>
        <dbReference type="Proteomes" id="UP001519289"/>
    </source>
</evidence>
<keyword evidence="2" id="KW-1185">Reference proteome</keyword>
<dbReference type="RefSeq" id="WP_209464845.1">
    <property type="nucleotide sequence ID" value="NZ_JAGGLG010000001.1"/>
</dbReference>
<gene>
    <name evidence="1" type="ORF">J2Z79_000054</name>
</gene>
<comment type="caution">
    <text evidence="1">The sequence shown here is derived from an EMBL/GenBank/DDBJ whole genome shotgun (WGS) entry which is preliminary data.</text>
</comment>
<dbReference type="EMBL" id="JAGGLG010000001">
    <property type="protein sequence ID" value="MBP2016681.1"/>
    <property type="molecule type" value="Genomic_DNA"/>
</dbReference>